<organism evidence="5 6">
    <name type="scientific">Laticauda laticaudata</name>
    <name type="common">Blue-ringed sea krait</name>
    <name type="synonym">Blue-lipped sea krait</name>
    <dbReference type="NCBI Taxonomy" id="8630"/>
    <lineage>
        <taxon>Eukaryota</taxon>
        <taxon>Metazoa</taxon>
        <taxon>Chordata</taxon>
        <taxon>Craniata</taxon>
        <taxon>Vertebrata</taxon>
        <taxon>Euteleostomi</taxon>
        <taxon>Lepidosauria</taxon>
        <taxon>Squamata</taxon>
        <taxon>Bifurcata</taxon>
        <taxon>Unidentata</taxon>
        <taxon>Episquamata</taxon>
        <taxon>Toxicofera</taxon>
        <taxon>Serpentes</taxon>
        <taxon>Colubroidea</taxon>
        <taxon>Elapidae</taxon>
        <taxon>Laticaudinae</taxon>
        <taxon>Laticauda</taxon>
    </lineage>
</organism>
<keyword evidence="1" id="KW-0202">Cytokine</keyword>
<feature type="region of interest" description="Disordered" evidence="2">
    <location>
        <begin position="73"/>
        <end position="103"/>
    </location>
</feature>
<evidence type="ECO:0000256" key="3">
    <source>
        <dbReference type="SAM" id="SignalP"/>
    </source>
</evidence>
<feature type="signal peptide" evidence="3">
    <location>
        <begin position="1"/>
        <end position="22"/>
    </location>
</feature>
<evidence type="ECO:0000256" key="2">
    <source>
        <dbReference type="SAM" id="MobiDB-lite"/>
    </source>
</evidence>
<evidence type="ECO:0000256" key="1">
    <source>
        <dbReference type="ARBA" id="ARBA00022514"/>
    </source>
</evidence>
<accession>A0A8C5WZE6</accession>
<keyword evidence="6" id="KW-1185">Reference proteome</keyword>
<dbReference type="GO" id="GO:0005615">
    <property type="term" value="C:extracellular space"/>
    <property type="evidence" value="ECO:0007669"/>
    <property type="project" value="UniProtKB-KW"/>
</dbReference>
<feature type="domain" description="Chemokine interleukin-8-like" evidence="4">
    <location>
        <begin position="30"/>
        <end position="69"/>
    </location>
</feature>
<evidence type="ECO:0000259" key="4">
    <source>
        <dbReference type="Pfam" id="PF00048"/>
    </source>
</evidence>
<reference evidence="5" key="2">
    <citation type="submission" date="2025-09" db="UniProtKB">
        <authorList>
            <consortium name="Ensembl"/>
        </authorList>
    </citation>
    <scope>IDENTIFICATION</scope>
</reference>
<dbReference type="Proteomes" id="UP000694406">
    <property type="component" value="Unplaced"/>
</dbReference>
<feature type="chain" id="PRO_5034055980" description="Chemokine interleukin-8-like domain-containing protein" evidence="3">
    <location>
        <begin position="23"/>
        <end position="103"/>
    </location>
</feature>
<dbReference type="GO" id="GO:0008009">
    <property type="term" value="F:chemokine activity"/>
    <property type="evidence" value="ECO:0007669"/>
    <property type="project" value="InterPro"/>
</dbReference>
<dbReference type="GO" id="GO:0006955">
    <property type="term" value="P:immune response"/>
    <property type="evidence" value="ECO:0007669"/>
    <property type="project" value="InterPro"/>
</dbReference>
<dbReference type="InterPro" id="IPR036048">
    <property type="entry name" value="Interleukin_8-like_sf"/>
</dbReference>
<reference evidence="5" key="1">
    <citation type="submission" date="2025-08" db="UniProtKB">
        <authorList>
            <consortium name="Ensembl"/>
        </authorList>
    </citation>
    <scope>IDENTIFICATION</scope>
</reference>
<name>A0A8C5WZE6_LATLA</name>
<dbReference type="Pfam" id="PF00048">
    <property type="entry name" value="IL8"/>
    <property type="match status" value="1"/>
</dbReference>
<sequence length="103" mass="11690">AMKTVCAISLSLLLLLAVGIEGMVTSLRNKCLCRNTSSGRAIQLRHVIDFEVFHPSQSCDKLEYIQAILQSTRGQDKKQRVEIKKGEKQTRTKEKFPDRTINQ</sequence>
<evidence type="ECO:0000313" key="5">
    <source>
        <dbReference type="Ensembl" id="ENSLLTP00000024406.1"/>
    </source>
</evidence>
<dbReference type="InterPro" id="IPR001811">
    <property type="entry name" value="Chemokine_IL8-like_dom"/>
</dbReference>
<evidence type="ECO:0000313" key="6">
    <source>
        <dbReference type="Proteomes" id="UP000694406"/>
    </source>
</evidence>
<dbReference type="SUPFAM" id="SSF54117">
    <property type="entry name" value="Interleukin 8-like chemokines"/>
    <property type="match status" value="1"/>
</dbReference>
<feature type="compositionally biased region" description="Basic and acidic residues" evidence="2">
    <location>
        <begin position="74"/>
        <end position="103"/>
    </location>
</feature>
<dbReference type="AlphaFoldDB" id="A0A8C5WZE6"/>
<dbReference type="Gene3D" id="2.40.50.40">
    <property type="match status" value="1"/>
</dbReference>
<keyword evidence="3" id="KW-0732">Signal</keyword>
<protein>
    <recommendedName>
        <fullName evidence="4">Chemokine interleukin-8-like domain-containing protein</fullName>
    </recommendedName>
</protein>
<proteinExistence type="predicted"/>
<dbReference type="Ensembl" id="ENSLLTT00000025290.1">
    <property type="protein sequence ID" value="ENSLLTP00000024406.1"/>
    <property type="gene ID" value="ENSLLTG00000017954.1"/>
</dbReference>